<evidence type="ECO:0000313" key="4">
    <source>
        <dbReference type="Proteomes" id="UP001232148"/>
    </source>
</evidence>
<feature type="chain" id="PRO_5042143464" evidence="2">
    <location>
        <begin position="30"/>
        <end position="199"/>
    </location>
</feature>
<dbReference type="Proteomes" id="UP001232148">
    <property type="component" value="Unassembled WGS sequence"/>
</dbReference>
<evidence type="ECO:0000313" key="3">
    <source>
        <dbReference type="EMBL" id="KAK2033870.1"/>
    </source>
</evidence>
<evidence type="ECO:0000256" key="2">
    <source>
        <dbReference type="SAM" id="SignalP"/>
    </source>
</evidence>
<name>A0AAD9M8P1_9PEZI</name>
<dbReference type="AlphaFoldDB" id="A0AAD9M8P1"/>
<protein>
    <submittedName>
        <fullName evidence="3">Uncharacterized protein</fullName>
    </submittedName>
</protein>
<keyword evidence="2" id="KW-0732">Signal</keyword>
<proteinExistence type="predicted"/>
<dbReference type="EMBL" id="MU842818">
    <property type="protein sequence ID" value="KAK2033870.1"/>
    <property type="molecule type" value="Genomic_DNA"/>
</dbReference>
<feature type="region of interest" description="Disordered" evidence="1">
    <location>
        <begin position="27"/>
        <end position="48"/>
    </location>
</feature>
<organism evidence="3 4">
    <name type="scientific">Colletotrichum zoysiae</name>
    <dbReference type="NCBI Taxonomy" id="1216348"/>
    <lineage>
        <taxon>Eukaryota</taxon>
        <taxon>Fungi</taxon>
        <taxon>Dikarya</taxon>
        <taxon>Ascomycota</taxon>
        <taxon>Pezizomycotina</taxon>
        <taxon>Sordariomycetes</taxon>
        <taxon>Hypocreomycetidae</taxon>
        <taxon>Glomerellales</taxon>
        <taxon>Glomerellaceae</taxon>
        <taxon>Colletotrichum</taxon>
        <taxon>Colletotrichum graminicola species complex</taxon>
    </lineage>
</organism>
<feature type="signal peptide" evidence="2">
    <location>
        <begin position="1"/>
        <end position="29"/>
    </location>
</feature>
<keyword evidence="4" id="KW-1185">Reference proteome</keyword>
<sequence length="199" mass="21621">MDGWPIGLPLGRFIALGHHLLLLSRPGQPSHPNSRQSIPILPQQPNPTFVPSLEQEKEPRNLCRTPLPTIVTCLDPKTPPAKAGSWAERISPGPPTWPASPAACSYPLSIPFSFLPFFPFAALVPSLNRPRRATLLAIFGLHQSHYASFARHDRLPPKDSGIGKTSKPGGACLDADQILNNRWISRSEHVNGPSTSLAS</sequence>
<evidence type="ECO:0000256" key="1">
    <source>
        <dbReference type="SAM" id="MobiDB-lite"/>
    </source>
</evidence>
<reference evidence="3" key="1">
    <citation type="submission" date="2021-06" db="EMBL/GenBank/DDBJ databases">
        <title>Comparative genomics, transcriptomics and evolutionary studies reveal genomic signatures of adaptation to plant cell wall in hemibiotrophic fungi.</title>
        <authorList>
            <consortium name="DOE Joint Genome Institute"/>
            <person name="Baroncelli R."/>
            <person name="Diaz J.F."/>
            <person name="Benocci T."/>
            <person name="Peng M."/>
            <person name="Battaglia E."/>
            <person name="Haridas S."/>
            <person name="Andreopoulos W."/>
            <person name="Labutti K."/>
            <person name="Pangilinan J."/>
            <person name="Floch G.L."/>
            <person name="Makela M.R."/>
            <person name="Henrissat B."/>
            <person name="Grigoriev I.V."/>
            <person name="Crouch J.A."/>
            <person name="De Vries R.P."/>
            <person name="Sukno S.A."/>
            <person name="Thon M.R."/>
        </authorList>
    </citation>
    <scope>NUCLEOTIDE SEQUENCE</scope>
    <source>
        <strain evidence="3">MAFF235873</strain>
    </source>
</reference>
<comment type="caution">
    <text evidence="3">The sequence shown here is derived from an EMBL/GenBank/DDBJ whole genome shotgun (WGS) entry which is preliminary data.</text>
</comment>
<accession>A0AAD9M8P1</accession>
<gene>
    <name evidence="3" type="ORF">LX32DRAFT_24422</name>
</gene>